<keyword evidence="1 3" id="KW-0853">WD repeat</keyword>
<evidence type="ECO:0000256" key="1">
    <source>
        <dbReference type="ARBA" id="ARBA00022574"/>
    </source>
</evidence>
<accession>A0A8H7PIL3</accession>
<comment type="caution">
    <text evidence="4">The sequence shown here is derived from an EMBL/GenBank/DDBJ whole genome shotgun (WGS) entry which is preliminary data.</text>
</comment>
<protein>
    <submittedName>
        <fullName evidence="4">Uncharacterized protein</fullName>
    </submittedName>
</protein>
<dbReference type="InterPro" id="IPR015943">
    <property type="entry name" value="WD40/YVTN_repeat-like_dom_sf"/>
</dbReference>
<dbReference type="AlphaFoldDB" id="A0A8H7PIL3"/>
<dbReference type="Pfam" id="PF00400">
    <property type="entry name" value="WD40"/>
    <property type="match status" value="2"/>
</dbReference>
<dbReference type="PANTHER" id="PTHR22847">
    <property type="entry name" value="WD40 REPEAT PROTEIN"/>
    <property type="match status" value="1"/>
</dbReference>
<gene>
    <name evidence="4" type="ORF">INT43_004265</name>
</gene>
<sequence>MISKLPAQPSVSCLYTLCTRKLVIKEDTDHMVEISKEEYYSLQAEVRKLQMASDNLTASFIFCQSWELPVSLPDKVSNLPYLAILSPISIMSIRRCSVHLKAVIDEHSEEIWKQALFYHYPHAATLPSKHYLERFAQVYIWKHAKQVSREFKPQDIGLDGEHQDQLEHSHGHQNSCHKPDLSLDNSERLDLGFLLNSPCYSQETFSCGIIPYERWIPIPNSYLCAHVCRPAINLHSGGRRNNRGRQNPYDQVFRVFDKRFPGKGFTPKDSHENLISDIAIDNQTLVTTSLDGSVKVWNIFPDNKEPVKLAHTLQSHNGWVNAVDIKNNIIVSGGSDGNLHFWNTTTGKLFKTYRNLFAAYGFGVLSVSLHQHSDLVGFGSVFGPYYVYDHKKDELLHTLDEPLTFEQYSDFVGVKHQEYSSVIRITCTTILTTSKTNEQICVWSVATGDLLYRIHAGGNIHSFQVSLSEGILMCTMCDGRIRIWNANRHDRGWRYSVEKQKNNIRHGLTWIYEKWGNENVISLL</sequence>
<dbReference type="PROSITE" id="PS50082">
    <property type="entry name" value="WD_REPEATS_2"/>
    <property type="match status" value="2"/>
</dbReference>
<dbReference type="InterPro" id="IPR001680">
    <property type="entry name" value="WD40_rpt"/>
</dbReference>
<dbReference type="PROSITE" id="PS00678">
    <property type="entry name" value="WD_REPEATS_1"/>
    <property type="match status" value="2"/>
</dbReference>
<evidence type="ECO:0000313" key="5">
    <source>
        <dbReference type="Proteomes" id="UP000654370"/>
    </source>
</evidence>
<dbReference type="InterPro" id="IPR019775">
    <property type="entry name" value="WD40_repeat_CS"/>
</dbReference>
<dbReference type="Gene3D" id="2.130.10.10">
    <property type="entry name" value="YVTN repeat-like/Quinoprotein amine dehydrogenase"/>
    <property type="match status" value="2"/>
</dbReference>
<dbReference type="PROSITE" id="PS50294">
    <property type="entry name" value="WD_REPEATS_REGION"/>
    <property type="match status" value="1"/>
</dbReference>
<organism evidence="4 5">
    <name type="scientific">Mortierella isabellina</name>
    <name type="common">Filamentous fungus</name>
    <name type="synonym">Umbelopsis isabellina</name>
    <dbReference type="NCBI Taxonomy" id="91625"/>
    <lineage>
        <taxon>Eukaryota</taxon>
        <taxon>Fungi</taxon>
        <taxon>Fungi incertae sedis</taxon>
        <taxon>Mucoromycota</taxon>
        <taxon>Mucoromycotina</taxon>
        <taxon>Umbelopsidomycetes</taxon>
        <taxon>Umbelopsidales</taxon>
        <taxon>Umbelopsidaceae</taxon>
        <taxon>Umbelopsis</taxon>
    </lineage>
</organism>
<dbReference type="GO" id="GO:0005634">
    <property type="term" value="C:nucleus"/>
    <property type="evidence" value="ECO:0007669"/>
    <property type="project" value="TreeGrafter"/>
</dbReference>
<proteinExistence type="predicted"/>
<dbReference type="EMBL" id="JAEPQZ010000013">
    <property type="protein sequence ID" value="KAG2174244.1"/>
    <property type="molecule type" value="Genomic_DNA"/>
</dbReference>
<keyword evidence="5" id="KW-1185">Reference proteome</keyword>
<dbReference type="Proteomes" id="UP000654370">
    <property type="component" value="Unassembled WGS sequence"/>
</dbReference>
<dbReference type="GO" id="GO:1990234">
    <property type="term" value="C:transferase complex"/>
    <property type="evidence" value="ECO:0007669"/>
    <property type="project" value="UniProtKB-ARBA"/>
</dbReference>
<name>A0A8H7PIL3_MORIS</name>
<evidence type="ECO:0000256" key="3">
    <source>
        <dbReference type="PROSITE-ProRule" id="PRU00221"/>
    </source>
</evidence>
<evidence type="ECO:0000313" key="4">
    <source>
        <dbReference type="EMBL" id="KAG2174244.1"/>
    </source>
</evidence>
<feature type="repeat" description="WD" evidence="3">
    <location>
        <begin position="313"/>
        <end position="352"/>
    </location>
</feature>
<reference evidence="4" key="1">
    <citation type="submission" date="2020-12" db="EMBL/GenBank/DDBJ databases">
        <title>Metabolic potential, ecology and presence of endohyphal bacteria is reflected in genomic diversity of Mucoromycotina.</title>
        <authorList>
            <person name="Muszewska A."/>
            <person name="Okrasinska A."/>
            <person name="Steczkiewicz K."/>
            <person name="Drgas O."/>
            <person name="Orlowska M."/>
            <person name="Perlinska-Lenart U."/>
            <person name="Aleksandrzak-Piekarczyk T."/>
            <person name="Szatraj K."/>
            <person name="Zielenkiewicz U."/>
            <person name="Pilsyk S."/>
            <person name="Malc E."/>
            <person name="Mieczkowski P."/>
            <person name="Kruszewska J.S."/>
            <person name="Biernat P."/>
            <person name="Pawlowska J."/>
        </authorList>
    </citation>
    <scope>NUCLEOTIDE SEQUENCE</scope>
    <source>
        <strain evidence="4">WA0000067209</strain>
    </source>
</reference>
<dbReference type="SMART" id="SM00320">
    <property type="entry name" value="WD40"/>
    <property type="match status" value="3"/>
</dbReference>
<evidence type="ECO:0000256" key="2">
    <source>
        <dbReference type="ARBA" id="ARBA00022737"/>
    </source>
</evidence>
<dbReference type="InterPro" id="IPR036322">
    <property type="entry name" value="WD40_repeat_dom_sf"/>
</dbReference>
<feature type="repeat" description="WD" evidence="3">
    <location>
        <begin position="268"/>
        <end position="299"/>
    </location>
</feature>
<dbReference type="OrthoDB" id="1932312at2759"/>
<dbReference type="PANTHER" id="PTHR22847:SF637">
    <property type="entry name" value="WD REPEAT DOMAIN 5B"/>
    <property type="match status" value="1"/>
</dbReference>
<keyword evidence="2" id="KW-0677">Repeat</keyword>
<dbReference type="SUPFAM" id="SSF50978">
    <property type="entry name" value="WD40 repeat-like"/>
    <property type="match status" value="1"/>
</dbReference>